<dbReference type="PANTHER" id="PTHR24057:SF40">
    <property type="entry name" value="SHAGGY-RELATED PROTEIN KINASE DELTA-RELATED"/>
    <property type="match status" value="1"/>
</dbReference>
<name>A0A7J6GX37_CANSA</name>
<dbReference type="GO" id="GO:0005737">
    <property type="term" value="C:cytoplasm"/>
    <property type="evidence" value="ECO:0007669"/>
    <property type="project" value="TreeGrafter"/>
</dbReference>
<keyword evidence="3" id="KW-0808">Transferase</keyword>
<protein>
    <recommendedName>
        <fullName evidence="7">Protein kinase domain-containing protein</fullName>
    </recommendedName>
</protein>
<gene>
    <name evidence="8" type="ORF">F8388_011674</name>
</gene>
<dbReference type="InterPro" id="IPR050591">
    <property type="entry name" value="GSK-3"/>
</dbReference>
<dbReference type="SMART" id="SM00220">
    <property type="entry name" value="S_TKc"/>
    <property type="match status" value="1"/>
</dbReference>
<dbReference type="EMBL" id="JAATIP010000038">
    <property type="protein sequence ID" value="KAF4387526.1"/>
    <property type="molecule type" value="Genomic_DNA"/>
</dbReference>
<dbReference type="GO" id="GO:0004674">
    <property type="term" value="F:protein serine/threonine kinase activity"/>
    <property type="evidence" value="ECO:0007669"/>
    <property type="project" value="UniProtKB-KW"/>
</dbReference>
<comment type="similarity">
    <text evidence="1">Belongs to the protein kinase superfamily. CMGC Ser/Thr protein kinase family. GSK-3 subfamily.</text>
</comment>
<keyword evidence="2" id="KW-0723">Serine/threonine-protein kinase</keyword>
<evidence type="ECO:0000256" key="3">
    <source>
        <dbReference type="ARBA" id="ARBA00022679"/>
    </source>
</evidence>
<dbReference type="Gene3D" id="1.10.510.10">
    <property type="entry name" value="Transferase(Phosphotransferase) domain 1"/>
    <property type="match status" value="1"/>
</dbReference>
<dbReference type="InterPro" id="IPR011009">
    <property type="entry name" value="Kinase-like_dom_sf"/>
</dbReference>
<proteinExistence type="inferred from homology"/>
<evidence type="ECO:0000313" key="8">
    <source>
        <dbReference type="EMBL" id="KAF4387526.1"/>
    </source>
</evidence>
<evidence type="ECO:0000256" key="6">
    <source>
        <dbReference type="ARBA" id="ARBA00022840"/>
    </source>
</evidence>
<dbReference type="PROSITE" id="PS00108">
    <property type="entry name" value="PROTEIN_KINASE_ST"/>
    <property type="match status" value="1"/>
</dbReference>
<evidence type="ECO:0000313" key="9">
    <source>
        <dbReference type="Proteomes" id="UP000525078"/>
    </source>
</evidence>
<feature type="domain" description="Protein kinase" evidence="7">
    <location>
        <begin position="1"/>
        <end position="193"/>
    </location>
</feature>
<evidence type="ECO:0000256" key="5">
    <source>
        <dbReference type="ARBA" id="ARBA00022777"/>
    </source>
</evidence>
<keyword evidence="5" id="KW-0418">Kinase</keyword>
<dbReference type="Pfam" id="PF00069">
    <property type="entry name" value="Pkinase"/>
    <property type="match status" value="1"/>
</dbReference>
<keyword evidence="4" id="KW-0547">Nucleotide-binding</keyword>
<dbReference type="Proteomes" id="UP000525078">
    <property type="component" value="Unassembled WGS sequence"/>
</dbReference>
<dbReference type="GO" id="GO:0007165">
    <property type="term" value="P:signal transduction"/>
    <property type="evidence" value="ECO:0007669"/>
    <property type="project" value="TreeGrafter"/>
</dbReference>
<dbReference type="InterPro" id="IPR008271">
    <property type="entry name" value="Ser/Thr_kinase_AS"/>
</dbReference>
<dbReference type="PROSITE" id="PS50011">
    <property type="entry name" value="PROTEIN_KINASE_DOM"/>
    <property type="match status" value="1"/>
</dbReference>
<dbReference type="GO" id="GO:0005524">
    <property type="term" value="F:ATP binding"/>
    <property type="evidence" value="ECO:0007669"/>
    <property type="project" value="UniProtKB-KW"/>
</dbReference>
<dbReference type="SUPFAM" id="SSF56112">
    <property type="entry name" value="Protein kinase-like (PK-like)"/>
    <property type="match status" value="1"/>
</dbReference>
<evidence type="ECO:0000256" key="2">
    <source>
        <dbReference type="ARBA" id="ARBA00022527"/>
    </source>
</evidence>
<dbReference type="InterPro" id="IPR000719">
    <property type="entry name" value="Prot_kinase_dom"/>
</dbReference>
<keyword evidence="6" id="KW-0067">ATP-binding</keyword>
<evidence type="ECO:0000259" key="7">
    <source>
        <dbReference type="PROSITE" id="PS50011"/>
    </source>
</evidence>
<dbReference type="GO" id="GO:0005634">
    <property type="term" value="C:nucleus"/>
    <property type="evidence" value="ECO:0007669"/>
    <property type="project" value="TreeGrafter"/>
</dbReference>
<comment type="caution">
    <text evidence="8">The sequence shown here is derived from an EMBL/GenBank/DDBJ whole genome shotgun (WGS) entry which is preliminary data.</text>
</comment>
<accession>A0A7J6GX37</accession>
<reference evidence="8 9" key="1">
    <citation type="journal article" date="2020" name="bioRxiv">
        <title>Sequence and annotation of 42 cannabis genomes reveals extensive copy number variation in cannabinoid synthesis and pathogen resistance genes.</title>
        <authorList>
            <person name="Mckernan K.J."/>
            <person name="Helbert Y."/>
            <person name="Kane L.T."/>
            <person name="Ebling H."/>
            <person name="Zhang L."/>
            <person name="Liu B."/>
            <person name="Eaton Z."/>
            <person name="Mclaughlin S."/>
            <person name="Kingan S."/>
            <person name="Baybayan P."/>
            <person name="Concepcion G."/>
            <person name="Jordan M."/>
            <person name="Riva A."/>
            <person name="Barbazuk W."/>
            <person name="Harkins T."/>
        </authorList>
    </citation>
    <scope>NUCLEOTIDE SEQUENCE [LARGE SCALE GENOMIC DNA]</scope>
    <source>
        <strain evidence="9">cv. Jamaican Lion 4</strain>
        <tissue evidence="8">Leaf</tissue>
    </source>
</reference>
<dbReference type="AlphaFoldDB" id="A0A7J6GX37"/>
<evidence type="ECO:0000256" key="1">
    <source>
        <dbReference type="ARBA" id="ARBA00005527"/>
    </source>
</evidence>
<dbReference type="GO" id="GO:0030154">
    <property type="term" value="P:cell differentiation"/>
    <property type="evidence" value="ECO:0007669"/>
    <property type="project" value="TreeGrafter"/>
</dbReference>
<evidence type="ECO:0000256" key="4">
    <source>
        <dbReference type="ARBA" id="ARBA00022741"/>
    </source>
</evidence>
<dbReference type="PANTHER" id="PTHR24057">
    <property type="entry name" value="GLYCOGEN SYNTHASE KINASE-3 ALPHA"/>
    <property type="match status" value="1"/>
</dbReference>
<organism evidence="8 9">
    <name type="scientific">Cannabis sativa</name>
    <name type="common">Hemp</name>
    <name type="synonym">Marijuana</name>
    <dbReference type="NCBI Taxonomy" id="3483"/>
    <lineage>
        <taxon>Eukaryota</taxon>
        <taxon>Viridiplantae</taxon>
        <taxon>Streptophyta</taxon>
        <taxon>Embryophyta</taxon>
        <taxon>Tracheophyta</taxon>
        <taxon>Spermatophyta</taxon>
        <taxon>Magnoliopsida</taxon>
        <taxon>eudicotyledons</taxon>
        <taxon>Gunneridae</taxon>
        <taxon>Pentapetalae</taxon>
        <taxon>rosids</taxon>
        <taxon>fabids</taxon>
        <taxon>Rosales</taxon>
        <taxon>Cannabaceae</taxon>
        <taxon>Cannabis</taxon>
    </lineage>
</organism>
<sequence>MEALRLVVELIIWAYRSKQQVSRFGHMEALRLVVNDVGAETGHEIRTTIGGRNGQSRQTVSYIAEHVVGTGSFGVVFQVCRIITVHRVARNYSRINLRMPLIYVKLYTYQICRALAYIHNCIGICHRDIKPQNLLVNPHTHQLKLCDFGSAKMLMKGEPNVYYICSRYYRAPELIFGGTEYTTTIDMKSLSIF</sequence>